<dbReference type="EMBL" id="CP069104">
    <property type="protein sequence ID" value="QSS53834.1"/>
    <property type="molecule type" value="Genomic_DNA"/>
</dbReference>
<reference evidence="2" key="1">
    <citation type="submission" date="2021-01" db="EMBL/GenBank/DDBJ databases">
        <title>Chromosome-level genome assembly of a human fungal pathogen reveals clustering of transcriptionally co-regulated genes.</title>
        <authorList>
            <person name="Voorhies M."/>
            <person name="Cohen S."/>
            <person name="Shea T.P."/>
            <person name="Petrus S."/>
            <person name="Munoz J.F."/>
            <person name="Poplawski S."/>
            <person name="Goldman W.E."/>
            <person name="Michael T."/>
            <person name="Cuomo C.A."/>
            <person name="Sil A."/>
            <person name="Beyhan S."/>
        </authorList>
    </citation>
    <scope>NUCLEOTIDE SEQUENCE</scope>
    <source>
        <strain evidence="2">H88</strain>
    </source>
</reference>
<keyword evidence="1" id="KW-1133">Transmembrane helix</keyword>
<dbReference type="AlphaFoldDB" id="A0A8A1LN19"/>
<organism evidence="2 3">
    <name type="scientific">Ajellomyces capsulatus (strain H88)</name>
    <name type="common">Darling's disease fungus</name>
    <name type="synonym">Histoplasma capsulatum</name>
    <dbReference type="NCBI Taxonomy" id="544711"/>
    <lineage>
        <taxon>Eukaryota</taxon>
        <taxon>Fungi</taxon>
        <taxon>Dikarya</taxon>
        <taxon>Ascomycota</taxon>
        <taxon>Pezizomycotina</taxon>
        <taxon>Eurotiomycetes</taxon>
        <taxon>Eurotiomycetidae</taxon>
        <taxon>Onygenales</taxon>
        <taxon>Ajellomycetaceae</taxon>
        <taxon>Histoplasma</taxon>
    </lineage>
</organism>
<feature type="transmembrane region" description="Helical" evidence="1">
    <location>
        <begin position="21"/>
        <end position="44"/>
    </location>
</feature>
<dbReference type="Proteomes" id="UP000663419">
    <property type="component" value="Chromosome 3"/>
</dbReference>
<keyword evidence="1" id="KW-0812">Transmembrane</keyword>
<dbReference type="VEuPathDB" id="FungiDB:I7I53_01219"/>
<feature type="transmembrane region" description="Helical" evidence="1">
    <location>
        <begin position="87"/>
        <end position="105"/>
    </location>
</feature>
<keyword evidence="1" id="KW-0472">Membrane</keyword>
<feature type="transmembrane region" description="Helical" evidence="1">
    <location>
        <begin position="56"/>
        <end position="75"/>
    </location>
</feature>
<protein>
    <submittedName>
        <fullName evidence="2">Uncharacterized protein</fullName>
    </submittedName>
</protein>
<name>A0A8A1LN19_AJEC8</name>
<gene>
    <name evidence="2" type="ORF">I7I53_01219</name>
</gene>
<feature type="transmembrane region" description="Helical" evidence="1">
    <location>
        <begin position="125"/>
        <end position="154"/>
    </location>
</feature>
<evidence type="ECO:0000313" key="2">
    <source>
        <dbReference type="EMBL" id="QSS53834.1"/>
    </source>
</evidence>
<evidence type="ECO:0000313" key="3">
    <source>
        <dbReference type="Proteomes" id="UP000663419"/>
    </source>
</evidence>
<sequence>MGGSSGISTRRRTRRVPLGRCCDCSIGSFWVFVFVLLVGRLHLAREEFFLFPGRGIAFYFVLFCFSFLLFTFKYKPDPQDCGGYSSVLLRASGFVSFFFVYPILAPGYKHFGALYALGSCTRFSFFLSFFSSICWSHFCSFGIFVVLFIVCLVAC</sequence>
<evidence type="ECO:0000256" key="1">
    <source>
        <dbReference type="SAM" id="Phobius"/>
    </source>
</evidence>
<proteinExistence type="predicted"/>
<accession>A0A8A1LN19</accession>